<accession>H6L0J5</accession>
<name>H6L0J5_SAPGL</name>
<dbReference type="eggNOG" id="COG4733">
    <property type="taxonomic scope" value="Bacteria"/>
</dbReference>
<evidence type="ECO:0000313" key="1">
    <source>
        <dbReference type="EMBL" id="AFC23425.1"/>
    </source>
</evidence>
<dbReference type="RefSeq" id="WP_014373668.1">
    <property type="nucleotide sequence ID" value="NC_016940.1"/>
</dbReference>
<dbReference type="Proteomes" id="UP000007519">
    <property type="component" value="Chromosome"/>
</dbReference>
<dbReference type="Gene3D" id="2.60.40.10">
    <property type="entry name" value="Immunoglobulins"/>
    <property type="match status" value="3"/>
</dbReference>
<dbReference type="InterPro" id="IPR013783">
    <property type="entry name" value="Ig-like_fold"/>
</dbReference>
<dbReference type="KEGG" id="sgn:SGRA_0686"/>
<gene>
    <name evidence="1" type="ordered locus">SGRA_0686</name>
</gene>
<dbReference type="STRING" id="984262.SGRA_0686"/>
<dbReference type="OrthoDB" id="1121506at2"/>
<organism evidence="1 2">
    <name type="scientific">Saprospira grandis (strain Lewin)</name>
    <dbReference type="NCBI Taxonomy" id="984262"/>
    <lineage>
        <taxon>Bacteria</taxon>
        <taxon>Pseudomonadati</taxon>
        <taxon>Bacteroidota</taxon>
        <taxon>Saprospiria</taxon>
        <taxon>Saprospirales</taxon>
        <taxon>Saprospiraceae</taxon>
        <taxon>Saprospira</taxon>
    </lineage>
</organism>
<reference evidence="1 2" key="1">
    <citation type="journal article" date="2012" name="Stand. Genomic Sci.">
        <title>Complete genome sequencing and analysis of Saprospira grandis str. Lewin, a predatory marine bacterium.</title>
        <authorList>
            <person name="Saw J.H."/>
            <person name="Yuryev A."/>
            <person name="Kanbe M."/>
            <person name="Hou S."/>
            <person name="Young A.G."/>
            <person name="Aizawa S."/>
            <person name="Alam M."/>
        </authorList>
    </citation>
    <scope>NUCLEOTIDE SEQUENCE [LARGE SCALE GENOMIC DNA]</scope>
    <source>
        <strain evidence="1 2">Lewin</strain>
    </source>
</reference>
<dbReference type="AlphaFoldDB" id="H6L0J5"/>
<dbReference type="EMBL" id="CP002831">
    <property type="protein sequence ID" value="AFC23425.1"/>
    <property type="molecule type" value="Genomic_DNA"/>
</dbReference>
<keyword evidence="2" id="KW-1185">Reference proteome</keyword>
<evidence type="ECO:0000313" key="2">
    <source>
        <dbReference type="Proteomes" id="UP000007519"/>
    </source>
</evidence>
<protein>
    <submittedName>
        <fullName evidence="1">Peptidoglycan-binding LysM</fullName>
    </submittedName>
</protein>
<proteinExistence type="predicted"/>
<dbReference type="HOGENOM" id="CLU_074560_0_0_10"/>
<sequence length="316" mass="35564">MNKPLLSTALFLLALLPFSCGVLLEEDLSKLKIELLAPNDGYSSNQELQELVWAADEVIDSFRLEVVQDSFSAISAYILDSTILGNSHRLTLSPGHYQWRVRGINGSSSTDYETFNLTIEPDSSLSHQSLYLIQPEDLASFNTDSILFLWEGLSLAQSYRLQVASHPSFNSQLMLIDQQISQDYYLLQQQLGTGTFYWRLRAIRQHLDSTAWSATLSFSLNIAPELTQPASASQINSLPANFSWRSASQHQRDSIYFYYENESSPFLIRASQTANFNLLANDTIGKGAGNYYWKVRAVGVNGQLSSYSPLWQVMIN</sequence>